<dbReference type="KEGG" id="amr:AM1_0058"/>
<proteinExistence type="predicted"/>
<evidence type="ECO:0000313" key="3">
    <source>
        <dbReference type="Proteomes" id="UP000000268"/>
    </source>
</evidence>
<evidence type="ECO:0000256" key="1">
    <source>
        <dbReference type="SAM" id="SignalP"/>
    </source>
</evidence>
<feature type="signal peptide" evidence="1">
    <location>
        <begin position="1"/>
        <end position="23"/>
    </location>
</feature>
<dbReference type="Proteomes" id="UP000000268">
    <property type="component" value="Chromosome"/>
</dbReference>
<name>B0C534_ACAM1</name>
<dbReference type="AlphaFoldDB" id="B0C534"/>
<keyword evidence="3" id="KW-1185">Reference proteome</keyword>
<gene>
    <name evidence="2" type="ordered locus">AM1_0058</name>
</gene>
<sequence length="115" mass="12357">MTRQIKMIAGLLATTSVAGLVVAAFPQISLAGQKHTYDPILVQRYNSGCVEKVTGKGYSPAQAKQMCSCSMSNMQTQLTENQAISLLIKSQFSFSKDKDTGLPTSLSPYFVGCKA</sequence>
<dbReference type="EMBL" id="CP000828">
    <property type="protein sequence ID" value="ABW25146.1"/>
    <property type="molecule type" value="Genomic_DNA"/>
</dbReference>
<keyword evidence="1" id="KW-0732">Signal</keyword>
<protein>
    <submittedName>
        <fullName evidence="2">Uncharacterized protein</fullName>
    </submittedName>
</protein>
<dbReference type="OrthoDB" id="9833832at2"/>
<dbReference type="STRING" id="329726.AM1_0058"/>
<feature type="chain" id="PRO_5002746654" evidence="1">
    <location>
        <begin position="24"/>
        <end position="115"/>
    </location>
</feature>
<evidence type="ECO:0000313" key="2">
    <source>
        <dbReference type="EMBL" id="ABW25146.1"/>
    </source>
</evidence>
<dbReference type="RefSeq" id="WP_012160767.1">
    <property type="nucleotide sequence ID" value="NC_009925.1"/>
</dbReference>
<dbReference type="HOGENOM" id="CLU_2103656_0_0_3"/>
<accession>B0C534</accession>
<organism evidence="2 3">
    <name type="scientific">Acaryochloris marina (strain MBIC 11017)</name>
    <dbReference type="NCBI Taxonomy" id="329726"/>
    <lineage>
        <taxon>Bacteria</taxon>
        <taxon>Bacillati</taxon>
        <taxon>Cyanobacteriota</taxon>
        <taxon>Cyanophyceae</taxon>
        <taxon>Acaryochloridales</taxon>
        <taxon>Acaryochloridaceae</taxon>
        <taxon>Acaryochloris</taxon>
    </lineage>
</organism>
<reference evidence="2 3" key="1">
    <citation type="journal article" date="2008" name="Proc. Natl. Acad. Sci. U.S.A.">
        <title>Niche adaptation and genome expansion in the chlorophyll d-producing cyanobacterium Acaryochloris marina.</title>
        <authorList>
            <person name="Swingley W.D."/>
            <person name="Chen M."/>
            <person name="Cheung P.C."/>
            <person name="Conrad A.L."/>
            <person name="Dejesa L.C."/>
            <person name="Hao J."/>
            <person name="Honchak B.M."/>
            <person name="Karbach L.E."/>
            <person name="Kurdoglu A."/>
            <person name="Lahiri S."/>
            <person name="Mastrian S.D."/>
            <person name="Miyashita H."/>
            <person name="Page L."/>
            <person name="Ramakrishna P."/>
            <person name="Satoh S."/>
            <person name="Sattley W.M."/>
            <person name="Shimada Y."/>
            <person name="Taylor H.L."/>
            <person name="Tomo T."/>
            <person name="Tsuchiya T."/>
            <person name="Wang Z.T."/>
            <person name="Raymond J."/>
            <person name="Mimuro M."/>
            <person name="Blankenship R.E."/>
            <person name="Touchman J.W."/>
        </authorList>
    </citation>
    <scope>NUCLEOTIDE SEQUENCE [LARGE SCALE GENOMIC DNA]</scope>
    <source>
        <strain evidence="3">MBIC 11017</strain>
    </source>
</reference>